<proteinExistence type="predicted"/>
<dbReference type="EMBL" id="BDIP01001474">
    <property type="protein sequence ID" value="GIQ84480.1"/>
    <property type="molecule type" value="Genomic_DNA"/>
</dbReference>
<evidence type="ECO:0000256" key="1">
    <source>
        <dbReference type="SAM" id="MobiDB-lite"/>
    </source>
</evidence>
<reference evidence="2 3" key="1">
    <citation type="journal article" date="2018" name="PLoS ONE">
        <title>The draft genome of Kipferlia bialata reveals reductive genome evolution in fornicate parasites.</title>
        <authorList>
            <person name="Tanifuji G."/>
            <person name="Takabayashi S."/>
            <person name="Kume K."/>
            <person name="Takagi M."/>
            <person name="Nakayama T."/>
            <person name="Kamikawa R."/>
            <person name="Inagaki Y."/>
            <person name="Hashimoto T."/>
        </authorList>
    </citation>
    <scope>NUCLEOTIDE SEQUENCE [LARGE SCALE GENOMIC DNA]</scope>
    <source>
        <strain evidence="2">NY0173</strain>
    </source>
</reference>
<gene>
    <name evidence="2" type="ORF">KIPB_005976</name>
</gene>
<keyword evidence="3" id="KW-1185">Reference proteome</keyword>
<organism evidence="2 3">
    <name type="scientific">Kipferlia bialata</name>
    <dbReference type="NCBI Taxonomy" id="797122"/>
    <lineage>
        <taxon>Eukaryota</taxon>
        <taxon>Metamonada</taxon>
        <taxon>Carpediemonas-like organisms</taxon>
        <taxon>Kipferlia</taxon>
    </lineage>
</organism>
<accession>A0A9K3GJE3</accession>
<feature type="region of interest" description="Disordered" evidence="1">
    <location>
        <begin position="1"/>
        <end position="38"/>
    </location>
</feature>
<evidence type="ECO:0000313" key="3">
    <source>
        <dbReference type="Proteomes" id="UP000265618"/>
    </source>
</evidence>
<feature type="non-terminal residue" evidence="2">
    <location>
        <position position="452"/>
    </location>
</feature>
<protein>
    <submittedName>
        <fullName evidence="2">Uncharacterized protein</fullName>
    </submittedName>
</protein>
<name>A0A9K3GJE3_9EUKA</name>
<evidence type="ECO:0000313" key="2">
    <source>
        <dbReference type="EMBL" id="GIQ84480.1"/>
    </source>
</evidence>
<dbReference type="Proteomes" id="UP000265618">
    <property type="component" value="Unassembled WGS sequence"/>
</dbReference>
<feature type="compositionally biased region" description="Low complexity" evidence="1">
    <location>
        <begin position="1"/>
        <end position="18"/>
    </location>
</feature>
<comment type="caution">
    <text evidence="2">The sequence shown here is derived from an EMBL/GenBank/DDBJ whole genome shotgun (WGS) entry which is preliminary data.</text>
</comment>
<sequence length="452" mass="50461">TGSAATATPQAAKASPPKQVKPKGPPSLVVLPPGSDMGSDREHLVVSVIPIYKTHPQDPKYKTRSRLSCRVRKETKRIRILRTAAPETRKATQPTDKYSRMDYLMGGYDSQDPRKSANRNVLGEYCLICVNRSGLDICPEWMGTVETLPPPKPVYALPPPTIPKYVYPPTPSGYACFAPGQPMPERYCKERYYEIHVIPAWPQPKTGKYRKDNSAMVKVMAFNGDKWQDMCTQMGEEICLQGLRQPVYDCVSVAGFRVDEDWKDKVELNVTKTQSLPLKGLDAKRLLQFWRYVMVGQRMSIVVHCEAKPVPVLVVPKTPTKGAAGDTAARMAQPKVSVRDFMQSSPPKVATIPIPTYRTRMAQGEKRYFMHDGERWQAIICSQCGGLFPSTNSRTKKCFRCYAMGGGLRSGGLRVGDIPIGSLEEREILRKMTQVASGTAVTSPPKYSRYGY</sequence>
<dbReference type="AlphaFoldDB" id="A0A9K3GJE3"/>